<dbReference type="Pfam" id="PF00534">
    <property type="entry name" value="Glycos_transf_1"/>
    <property type="match status" value="1"/>
</dbReference>
<reference evidence="4 5" key="1">
    <citation type="submission" date="2016-10" db="EMBL/GenBank/DDBJ databases">
        <authorList>
            <person name="Varghese N."/>
            <person name="Submissions S."/>
        </authorList>
    </citation>
    <scope>NUCLEOTIDE SEQUENCE [LARGE SCALE GENOMIC DNA]</scope>
    <source>
        <strain evidence="4 5">CGMCC 1.6377</strain>
    </source>
</reference>
<evidence type="ECO:0000256" key="1">
    <source>
        <dbReference type="SAM" id="MobiDB-lite"/>
    </source>
</evidence>
<feature type="domain" description="Glycosyl transferase family 1" evidence="2">
    <location>
        <begin position="201"/>
        <end position="360"/>
    </location>
</feature>
<evidence type="ECO:0000259" key="3">
    <source>
        <dbReference type="Pfam" id="PF13439"/>
    </source>
</evidence>
<keyword evidence="4" id="KW-0808">Transferase</keyword>
<feature type="domain" description="Glycosyltransferase subfamily 4-like N-terminal" evidence="3">
    <location>
        <begin position="66"/>
        <end position="197"/>
    </location>
</feature>
<protein>
    <submittedName>
        <fullName evidence="4">Glycosyltransferase involved in cell wall bisynthesis</fullName>
    </submittedName>
</protein>
<dbReference type="InterPro" id="IPR028098">
    <property type="entry name" value="Glyco_trans_4-like_N"/>
</dbReference>
<dbReference type="Proteomes" id="UP000323537">
    <property type="component" value="Unassembled WGS sequence"/>
</dbReference>
<proteinExistence type="predicted"/>
<organism evidence="4 5">
    <name type="scientific">Halorubrum aquaticum</name>
    <dbReference type="NCBI Taxonomy" id="387340"/>
    <lineage>
        <taxon>Archaea</taxon>
        <taxon>Methanobacteriati</taxon>
        <taxon>Methanobacteriota</taxon>
        <taxon>Stenosarchaea group</taxon>
        <taxon>Halobacteria</taxon>
        <taxon>Halobacteriales</taxon>
        <taxon>Haloferacaceae</taxon>
        <taxon>Halorubrum</taxon>
    </lineage>
</organism>
<accession>A0A1I3CXH5</accession>
<dbReference type="EMBL" id="FOPZ01000034">
    <property type="protein sequence ID" value="SFH79143.1"/>
    <property type="molecule type" value="Genomic_DNA"/>
</dbReference>
<dbReference type="PANTHER" id="PTHR45947">
    <property type="entry name" value="SULFOQUINOVOSYL TRANSFERASE SQD2"/>
    <property type="match status" value="1"/>
</dbReference>
<name>A0A1I3CXH5_9EURY</name>
<evidence type="ECO:0000313" key="5">
    <source>
        <dbReference type="Proteomes" id="UP000323537"/>
    </source>
</evidence>
<evidence type="ECO:0000313" key="4">
    <source>
        <dbReference type="EMBL" id="SFH79143.1"/>
    </source>
</evidence>
<dbReference type="SUPFAM" id="SSF53756">
    <property type="entry name" value="UDP-Glycosyltransferase/glycogen phosphorylase"/>
    <property type="match status" value="1"/>
</dbReference>
<feature type="region of interest" description="Disordered" evidence="1">
    <location>
        <begin position="1"/>
        <end position="29"/>
    </location>
</feature>
<dbReference type="Gene3D" id="3.40.50.2000">
    <property type="entry name" value="Glycogen Phosphorylase B"/>
    <property type="match status" value="2"/>
</dbReference>
<keyword evidence="5" id="KW-1185">Reference proteome</keyword>
<dbReference type="GO" id="GO:0016757">
    <property type="term" value="F:glycosyltransferase activity"/>
    <property type="evidence" value="ECO:0007669"/>
    <property type="project" value="InterPro"/>
</dbReference>
<dbReference type="OrthoDB" id="330533at2157"/>
<dbReference type="Pfam" id="PF13439">
    <property type="entry name" value="Glyco_transf_4"/>
    <property type="match status" value="1"/>
</dbReference>
<dbReference type="InterPro" id="IPR050194">
    <property type="entry name" value="Glycosyltransferase_grp1"/>
</dbReference>
<dbReference type="AlphaFoldDB" id="A0A1I3CXH5"/>
<sequence length="388" mass="42770">MATAEGIYGSDSWRNESGPRRGSEASTTEEESVERVLFVYGPTNTEKITRHVKPLADAVDSTTLVCTDTDPEVDGFRQVAPPSTGYRLLDLFLMSVLTAVESVNGEYDAVVTISLFPHGCLGLLAARYNGIPAHLGIIGCDIDVHARAWYGRPVRWLMRRFDVVTVPGPTHRRRLHRSVGVPWHRTAILANPVDVDRFTDVKPNRDRRYDLLWVGRMTAEKRPLLFVDVVAAVAEEVPSLRAVMLGDGALSPAVQERIAEHGLEGTLETPGWTEDPIPWYADASVFVLTSERDALPLTLIEAMASGTVPVTPAVGNVGDLLVDGWNGRVDDPLTVDGVATAVENLLADPDRRARIGTNARGVRDRFSYDAATEDWRHVTRVLARYTRR</sequence>
<dbReference type="CDD" id="cd03801">
    <property type="entry name" value="GT4_PimA-like"/>
    <property type="match status" value="1"/>
</dbReference>
<dbReference type="PANTHER" id="PTHR45947:SF3">
    <property type="entry name" value="SULFOQUINOVOSYL TRANSFERASE SQD2"/>
    <property type="match status" value="1"/>
</dbReference>
<evidence type="ECO:0000259" key="2">
    <source>
        <dbReference type="Pfam" id="PF00534"/>
    </source>
</evidence>
<dbReference type="InterPro" id="IPR001296">
    <property type="entry name" value="Glyco_trans_1"/>
</dbReference>
<feature type="compositionally biased region" description="Basic and acidic residues" evidence="1">
    <location>
        <begin position="13"/>
        <end position="23"/>
    </location>
</feature>
<dbReference type="RefSeq" id="WP_149785705.1">
    <property type="nucleotide sequence ID" value="NZ_BAAADP010000005.1"/>
</dbReference>
<gene>
    <name evidence="4" type="ORF">SAMN04488066_1343</name>
</gene>